<keyword evidence="2 4" id="KW-0863">Zinc-finger</keyword>
<evidence type="ECO:0000313" key="7">
    <source>
        <dbReference type="EMBL" id="KAK1746217.1"/>
    </source>
</evidence>
<evidence type="ECO:0000256" key="3">
    <source>
        <dbReference type="ARBA" id="ARBA00022833"/>
    </source>
</evidence>
<evidence type="ECO:0000313" key="8">
    <source>
        <dbReference type="Proteomes" id="UP001224775"/>
    </source>
</evidence>
<dbReference type="InterPro" id="IPR052748">
    <property type="entry name" value="ISR_Activator"/>
</dbReference>
<feature type="domain" description="MYND-type" evidence="6">
    <location>
        <begin position="16"/>
        <end position="57"/>
    </location>
</feature>
<dbReference type="Gene3D" id="1.25.40.10">
    <property type="entry name" value="Tetratricopeptide repeat domain"/>
    <property type="match status" value="1"/>
</dbReference>
<evidence type="ECO:0008006" key="9">
    <source>
        <dbReference type="Google" id="ProtNLM"/>
    </source>
</evidence>
<dbReference type="InterPro" id="IPR002893">
    <property type="entry name" value="Znf_MYND"/>
</dbReference>
<evidence type="ECO:0000256" key="2">
    <source>
        <dbReference type="ARBA" id="ARBA00022771"/>
    </source>
</evidence>
<comment type="caution">
    <text evidence="7">The sequence shown here is derived from an EMBL/GenBank/DDBJ whole genome shotgun (WGS) entry which is preliminary data.</text>
</comment>
<dbReference type="AlphaFoldDB" id="A0AAD9DGE0"/>
<dbReference type="InterPro" id="IPR011990">
    <property type="entry name" value="TPR-like_helical_dom_sf"/>
</dbReference>
<dbReference type="Proteomes" id="UP001224775">
    <property type="component" value="Unassembled WGS sequence"/>
</dbReference>
<dbReference type="GO" id="GO:0005737">
    <property type="term" value="C:cytoplasm"/>
    <property type="evidence" value="ECO:0007669"/>
    <property type="project" value="UniProtKB-ARBA"/>
</dbReference>
<name>A0AAD9DGE0_9STRA</name>
<dbReference type="SUPFAM" id="SSF144232">
    <property type="entry name" value="HIT/MYND zinc finger-like"/>
    <property type="match status" value="1"/>
</dbReference>
<keyword evidence="3" id="KW-0862">Zinc</keyword>
<dbReference type="InterPro" id="IPR006597">
    <property type="entry name" value="Sel1-like"/>
</dbReference>
<dbReference type="Pfam" id="PF08238">
    <property type="entry name" value="Sel1"/>
    <property type="match status" value="3"/>
</dbReference>
<dbReference type="PROSITE" id="PS50865">
    <property type="entry name" value="ZF_MYND_2"/>
    <property type="match status" value="1"/>
</dbReference>
<keyword evidence="8" id="KW-1185">Reference proteome</keyword>
<proteinExistence type="predicted"/>
<evidence type="ECO:0000256" key="4">
    <source>
        <dbReference type="PROSITE-ProRule" id="PRU00134"/>
    </source>
</evidence>
<dbReference type="PANTHER" id="PTHR45011">
    <property type="entry name" value="DAP3-BINDING CELL DEATH ENHANCER 1"/>
    <property type="match status" value="1"/>
</dbReference>
<dbReference type="PANTHER" id="PTHR45011:SF1">
    <property type="entry name" value="DAP3-BINDING CELL DEATH ENHANCER 1"/>
    <property type="match status" value="1"/>
</dbReference>
<evidence type="ECO:0000259" key="5">
    <source>
        <dbReference type="PROSITE" id="PS50089"/>
    </source>
</evidence>
<organism evidence="7 8">
    <name type="scientific">Skeletonema marinoi</name>
    <dbReference type="NCBI Taxonomy" id="267567"/>
    <lineage>
        <taxon>Eukaryota</taxon>
        <taxon>Sar</taxon>
        <taxon>Stramenopiles</taxon>
        <taxon>Ochrophyta</taxon>
        <taxon>Bacillariophyta</taxon>
        <taxon>Coscinodiscophyceae</taxon>
        <taxon>Thalassiosirophycidae</taxon>
        <taxon>Thalassiosirales</taxon>
        <taxon>Skeletonemataceae</taxon>
        <taxon>Skeletonema</taxon>
        <taxon>Skeletonema marinoi-dohrnii complex</taxon>
    </lineage>
</organism>
<evidence type="ECO:0000259" key="6">
    <source>
        <dbReference type="PROSITE" id="PS50865"/>
    </source>
</evidence>
<dbReference type="InterPro" id="IPR013083">
    <property type="entry name" value="Znf_RING/FYVE/PHD"/>
</dbReference>
<dbReference type="InterPro" id="IPR001841">
    <property type="entry name" value="Znf_RING"/>
</dbReference>
<gene>
    <name evidence="7" type="ORF">QTG54_002824</name>
</gene>
<dbReference type="EMBL" id="JATAAI010000004">
    <property type="protein sequence ID" value="KAK1746217.1"/>
    <property type="molecule type" value="Genomic_DNA"/>
</dbReference>
<accession>A0AAD9DGE0</accession>
<feature type="domain" description="RING-type" evidence="5">
    <location>
        <begin position="81"/>
        <end position="128"/>
    </location>
</feature>
<sequence>MSTDLEETASTTSWCCASCGICQVDDIKLKKCAACKSIRYCSVTCQREHRPQHKADCKKRVAELRDEILFRQPESSHLGDCPICLLPLSLDVQKSPMQSCCSKVICNGCMVASILHKGGKNYACPFCRHEYSKDDKTETDVNVMKRIEVNDPVAIRESAIRHGKSSDLGTAMEYFKKAAALGDAEAHYQLGMSYTIGRGVERDAKKEKYHMEEAAIGGHPAARDAVGVMEMRMGNEDRAVKHFIIAATLGHDGAMDGLRQGHALGRVRKEDVDIALVAYQAAVDATKSPQRDLAETYLAEFEEFLEMS</sequence>
<dbReference type="Pfam" id="PF01753">
    <property type="entry name" value="zf-MYND"/>
    <property type="match status" value="1"/>
</dbReference>
<dbReference type="GO" id="GO:0008270">
    <property type="term" value="F:zinc ion binding"/>
    <property type="evidence" value="ECO:0007669"/>
    <property type="project" value="UniProtKB-KW"/>
</dbReference>
<evidence type="ECO:0000256" key="1">
    <source>
        <dbReference type="ARBA" id="ARBA00022723"/>
    </source>
</evidence>
<keyword evidence="1" id="KW-0479">Metal-binding</keyword>
<reference evidence="7" key="1">
    <citation type="submission" date="2023-06" db="EMBL/GenBank/DDBJ databases">
        <title>Survivors Of The Sea: Transcriptome response of Skeletonema marinoi to long-term dormancy.</title>
        <authorList>
            <person name="Pinder M.I.M."/>
            <person name="Kourtchenko O."/>
            <person name="Robertson E.K."/>
            <person name="Larsson T."/>
            <person name="Maumus F."/>
            <person name="Osuna-Cruz C.M."/>
            <person name="Vancaester E."/>
            <person name="Stenow R."/>
            <person name="Vandepoele K."/>
            <person name="Ploug H."/>
            <person name="Bruchert V."/>
            <person name="Godhe A."/>
            <person name="Topel M."/>
        </authorList>
    </citation>
    <scope>NUCLEOTIDE SEQUENCE</scope>
    <source>
        <strain evidence="7">R05AC</strain>
    </source>
</reference>
<dbReference type="SUPFAM" id="SSF57850">
    <property type="entry name" value="RING/U-box"/>
    <property type="match status" value="1"/>
</dbReference>
<dbReference type="SUPFAM" id="SSF81901">
    <property type="entry name" value="HCP-like"/>
    <property type="match status" value="1"/>
</dbReference>
<dbReference type="PROSITE" id="PS50089">
    <property type="entry name" value="ZF_RING_2"/>
    <property type="match status" value="1"/>
</dbReference>
<dbReference type="Gene3D" id="3.30.40.10">
    <property type="entry name" value="Zinc/RING finger domain, C3HC4 (zinc finger)"/>
    <property type="match status" value="1"/>
</dbReference>
<protein>
    <recommendedName>
        <fullName evidence="9">MYND-type domain-containing protein</fullName>
    </recommendedName>
</protein>
<dbReference type="Gene3D" id="6.10.140.2220">
    <property type="match status" value="1"/>
</dbReference>